<dbReference type="PROSITE" id="PS50082">
    <property type="entry name" value="WD_REPEATS_2"/>
    <property type="match status" value="2"/>
</dbReference>
<reference evidence="9" key="1">
    <citation type="journal article" date="2006" name="PLoS Biol.">
        <title>Macronuclear genome sequence of the ciliate Tetrahymena thermophila, a model eukaryote.</title>
        <authorList>
            <person name="Eisen J.A."/>
            <person name="Coyne R.S."/>
            <person name="Wu M."/>
            <person name="Wu D."/>
            <person name="Thiagarajan M."/>
            <person name="Wortman J.R."/>
            <person name="Badger J.H."/>
            <person name="Ren Q."/>
            <person name="Amedeo P."/>
            <person name="Jones K.M."/>
            <person name="Tallon L.J."/>
            <person name="Delcher A.L."/>
            <person name="Salzberg S.L."/>
            <person name="Silva J.C."/>
            <person name="Haas B.J."/>
            <person name="Majoros W.H."/>
            <person name="Farzad M."/>
            <person name="Carlton J.M."/>
            <person name="Smith R.K. Jr."/>
            <person name="Garg J."/>
            <person name="Pearlman R.E."/>
            <person name="Karrer K.M."/>
            <person name="Sun L."/>
            <person name="Manning G."/>
            <person name="Elde N.C."/>
            <person name="Turkewitz A.P."/>
            <person name="Asai D.J."/>
            <person name="Wilkes D.E."/>
            <person name="Wang Y."/>
            <person name="Cai H."/>
            <person name="Collins K."/>
            <person name="Stewart B.A."/>
            <person name="Lee S.R."/>
            <person name="Wilamowska K."/>
            <person name="Weinberg Z."/>
            <person name="Ruzzo W.L."/>
            <person name="Wloga D."/>
            <person name="Gaertig J."/>
            <person name="Frankel J."/>
            <person name="Tsao C.-C."/>
            <person name="Gorovsky M.A."/>
            <person name="Keeling P.J."/>
            <person name="Waller R.F."/>
            <person name="Patron N.J."/>
            <person name="Cherry J.M."/>
            <person name="Stover N.A."/>
            <person name="Krieger C.J."/>
            <person name="del Toro C."/>
            <person name="Ryder H.F."/>
            <person name="Williamson S.C."/>
            <person name="Barbeau R.A."/>
            <person name="Hamilton E.P."/>
            <person name="Orias E."/>
        </authorList>
    </citation>
    <scope>NUCLEOTIDE SEQUENCE [LARGE SCALE GENOMIC DNA]</scope>
    <source>
        <strain evidence="9">SB210</strain>
    </source>
</reference>
<feature type="repeat" description="WD" evidence="4">
    <location>
        <begin position="286"/>
        <end position="317"/>
    </location>
</feature>
<evidence type="ECO:0000313" key="9">
    <source>
        <dbReference type="Proteomes" id="UP000009168"/>
    </source>
</evidence>
<evidence type="ECO:0000256" key="5">
    <source>
        <dbReference type="SAM" id="Coils"/>
    </source>
</evidence>
<dbReference type="Proteomes" id="UP000009168">
    <property type="component" value="Unassembled WGS sequence"/>
</dbReference>
<feature type="domain" description="Striatin N-terminal" evidence="7">
    <location>
        <begin position="21"/>
        <end position="149"/>
    </location>
</feature>
<dbReference type="RefSeq" id="XP_001030735.2">
    <property type="nucleotide sequence ID" value="XM_001030735.2"/>
</dbReference>
<dbReference type="Gene3D" id="1.20.5.300">
    <property type="match status" value="1"/>
</dbReference>
<evidence type="ECO:0000259" key="7">
    <source>
        <dbReference type="Pfam" id="PF08232"/>
    </source>
</evidence>
<dbReference type="PROSITE" id="PS50294">
    <property type="entry name" value="WD_REPEATS_REGION"/>
    <property type="match status" value="1"/>
</dbReference>
<evidence type="ECO:0000256" key="6">
    <source>
        <dbReference type="SAM" id="MobiDB-lite"/>
    </source>
</evidence>
<proteinExistence type="predicted"/>
<dbReference type="GeneID" id="7840275"/>
<keyword evidence="1 4" id="KW-0853">WD repeat</keyword>
<dbReference type="PROSITE" id="PS00678">
    <property type="entry name" value="WD_REPEATS_1"/>
    <property type="match status" value="1"/>
</dbReference>
<feature type="repeat" description="WD" evidence="4">
    <location>
        <begin position="542"/>
        <end position="583"/>
    </location>
</feature>
<dbReference type="AlphaFoldDB" id="Q22CP3"/>
<dbReference type="InterPro" id="IPR019775">
    <property type="entry name" value="WD40_repeat_CS"/>
</dbReference>
<evidence type="ECO:0000256" key="4">
    <source>
        <dbReference type="PROSITE-ProRule" id="PRU00221"/>
    </source>
</evidence>
<dbReference type="Pfam" id="PF08232">
    <property type="entry name" value="Striatin"/>
    <property type="match status" value="1"/>
</dbReference>
<dbReference type="InterPro" id="IPR051488">
    <property type="entry name" value="WD_repeat_striatin"/>
</dbReference>
<keyword evidence="9" id="KW-1185">Reference proteome</keyword>
<dbReference type="PANTHER" id="PTHR15653">
    <property type="entry name" value="STRIATIN"/>
    <property type="match status" value="1"/>
</dbReference>
<dbReference type="InterPro" id="IPR013258">
    <property type="entry name" value="Striatin_N"/>
</dbReference>
<dbReference type="EMBL" id="GG662823">
    <property type="protein sequence ID" value="EAR83072.2"/>
    <property type="molecule type" value="Genomic_DNA"/>
</dbReference>
<dbReference type="STRING" id="312017.Q22CP3"/>
<keyword evidence="2" id="KW-0677">Repeat</keyword>
<name>Q22CP3_TETTS</name>
<feature type="compositionally biased region" description="Low complexity" evidence="6">
    <location>
        <begin position="205"/>
        <end position="233"/>
    </location>
</feature>
<evidence type="ECO:0000256" key="1">
    <source>
        <dbReference type="ARBA" id="ARBA00022574"/>
    </source>
</evidence>
<feature type="compositionally biased region" description="Polar residues" evidence="6">
    <location>
        <begin position="234"/>
        <end position="244"/>
    </location>
</feature>
<dbReference type="HOGENOM" id="CLU_409687_0_0_1"/>
<dbReference type="InterPro" id="IPR015943">
    <property type="entry name" value="WD40/YVTN_repeat-like_dom_sf"/>
</dbReference>
<evidence type="ECO:0000256" key="3">
    <source>
        <dbReference type="ARBA" id="ARBA00023054"/>
    </source>
</evidence>
<protein>
    <submittedName>
        <fullName evidence="8">Striatin-like protein</fullName>
    </submittedName>
</protein>
<feature type="coiled-coil region" evidence="5">
    <location>
        <begin position="39"/>
        <end position="73"/>
    </location>
</feature>
<dbReference type="InterPro" id="IPR001680">
    <property type="entry name" value="WD40_rpt"/>
</dbReference>
<evidence type="ECO:0000256" key="2">
    <source>
        <dbReference type="ARBA" id="ARBA00022737"/>
    </source>
</evidence>
<dbReference type="SUPFAM" id="SSF50978">
    <property type="entry name" value="WD40 repeat-like"/>
    <property type="match status" value="1"/>
</dbReference>
<organism evidence="8 9">
    <name type="scientific">Tetrahymena thermophila (strain SB210)</name>
    <dbReference type="NCBI Taxonomy" id="312017"/>
    <lineage>
        <taxon>Eukaryota</taxon>
        <taxon>Sar</taxon>
        <taxon>Alveolata</taxon>
        <taxon>Ciliophora</taxon>
        <taxon>Intramacronucleata</taxon>
        <taxon>Oligohymenophorea</taxon>
        <taxon>Hymenostomatida</taxon>
        <taxon>Tetrahymenina</taxon>
        <taxon>Tetrahymenidae</taxon>
        <taxon>Tetrahymena</taxon>
    </lineage>
</organism>
<dbReference type="PANTHER" id="PTHR15653:SF0">
    <property type="entry name" value="CONNECTOR OF KINASE TO AP-1, ISOFORM E"/>
    <property type="match status" value="1"/>
</dbReference>
<dbReference type="eggNOG" id="KOG0642">
    <property type="taxonomic scope" value="Eukaryota"/>
</dbReference>
<sequence length="623" mass="71512">MSESFEDSQQINAPQTSQYNWLGVLKFLQDQYKEQNFKETEQMLEKQQLQEKISQIEADLKAQENINKDLIKRIKMLEFALRQERIRYTKLLQGQNISQDVIKSVMQDENTANIVKQNQSVPQVPQRKAKQHRPLLLKILEEVGLDDIFDEENELDKANQNLKVQDLKFQQKDQTALLKENDLSSFQANNAADSSFIDLSKSTSQPNNQNNQNALNATAQQEQQLSQQQSQLEKSNSGQQIPNTMRNNLQSQQENVNNNKQFDKMDETIESYKSNRQNIVQLKCQLKSHLDGVRDTYFAGNNILVTVSEDCMIKLWDTTFFFQANADTQIDPYYTLREHTGCLYTVTGFSQEICSDQNYQTVFASGSEGLIKAWSIQSSDKVDTFGTTENKNYSSGSWQVSEEPVWQIIAHPFEKKLLSASADGKVHMWSVSEEYGKTYEGKMLQQYIYKPQGDKLDIPTSCAWVYSNLNFIAASYANSNSLVLFDKESAKAQNVIKYQSDLQIDQIYRFVAHPQLRMLISGHEDSYIRFFDINQNKPVYSLKGHNDTVTGISFHQDKNYISTVGHDGFIKTWDLRQYKCLNEIKAHQSKYDEAIHSVNCSQTSDYIATAGADGVVNIYQTNV</sequence>
<dbReference type="OrthoDB" id="727118at2759"/>
<dbReference type="KEGG" id="tet:TTHERM_01026360"/>
<feature type="region of interest" description="Disordered" evidence="6">
    <location>
        <begin position="198"/>
        <end position="244"/>
    </location>
</feature>
<dbReference type="Gene3D" id="2.130.10.10">
    <property type="entry name" value="YVTN repeat-like/Quinoprotein amine dehydrogenase"/>
    <property type="match status" value="2"/>
</dbReference>
<dbReference type="InParanoid" id="Q22CP3"/>
<dbReference type="Pfam" id="PF00400">
    <property type="entry name" value="WD40"/>
    <property type="match status" value="4"/>
</dbReference>
<gene>
    <name evidence="8" type="ORF">TTHERM_01026360</name>
</gene>
<dbReference type="InterPro" id="IPR036322">
    <property type="entry name" value="WD40_repeat_dom_sf"/>
</dbReference>
<accession>Q22CP3</accession>
<keyword evidence="3 5" id="KW-0175">Coiled coil</keyword>
<evidence type="ECO:0000313" key="8">
    <source>
        <dbReference type="EMBL" id="EAR83072.2"/>
    </source>
</evidence>
<dbReference type="SMART" id="SM00320">
    <property type="entry name" value="WD40"/>
    <property type="match status" value="6"/>
</dbReference>